<dbReference type="Gene3D" id="2.10.109.10">
    <property type="entry name" value="Umud Fragment, subunit A"/>
    <property type="match status" value="1"/>
</dbReference>
<evidence type="ECO:0000313" key="2">
    <source>
        <dbReference type="EMBL" id="MDN2483871.1"/>
    </source>
</evidence>
<accession>A0ABT7Y7B1</accession>
<evidence type="ECO:0000259" key="1">
    <source>
        <dbReference type="Pfam" id="PF00717"/>
    </source>
</evidence>
<evidence type="ECO:0000313" key="3">
    <source>
        <dbReference type="Proteomes" id="UP001169719"/>
    </source>
</evidence>
<dbReference type="Pfam" id="PF00717">
    <property type="entry name" value="Peptidase_S24"/>
    <property type="match status" value="1"/>
</dbReference>
<dbReference type="InterPro" id="IPR036286">
    <property type="entry name" value="LexA/Signal_pep-like_sf"/>
</dbReference>
<comment type="caution">
    <text evidence="2">The sequence shown here is derived from an EMBL/GenBank/DDBJ whole genome shotgun (WGS) entry which is preliminary data.</text>
</comment>
<reference evidence="2" key="1">
    <citation type="submission" date="2024-05" db="EMBL/GenBank/DDBJ databases">
        <title>Genome Sequences of Four Agar- Degrading Marine Bacteria.</title>
        <authorList>
            <person name="Phillips E.K."/>
            <person name="Shaffer J.C."/>
            <person name="Henson M.W."/>
            <person name="Temperton B."/>
            <person name="Thrash C.J."/>
            <person name="Martin M.O."/>
        </authorList>
    </citation>
    <scope>NUCLEOTIDE SEQUENCE</scope>
    <source>
        <strain evidence="2">EKP203</strain>
    </source>
</reference>
<dbReference type="SUPFAM" id="SSF51306">
    <property type="entry name" value="LexA/Signal peptidase"/>
    <property type="match status" value="1"/>
</dbReference>
<gene>
    <name evidence="2" type="ORF">QWJ08_21185</name>
</gene>
<keyword evidence="3" id="KW-1185">Reference proteome</keyword>
<dbReference type="EMBL" id="JAUEOZ010000003">
    <property type="protein sequence ID" value="MDN2483871.1"/>
    <property type="molecule type" value="Genomic_DNA"/>
</dbReference>
<protein>
    <submittedName>
        <fullName evidence="2">S24 family peptidase</fullName>
    </submittedName>
</protein>
<sequence length="121" mass="13216">MATLIKFESCAAEYQALSELNLHSFLIGNHAHSTFFAKATGHGLVSRGIHDGDLLVVDRSLVAKDGDIVLASIDGEYCARVYLAQKHMLISDDQAPILIGNENDIQAVIPYSVRGHRSLRL</sequence>
<organism evidence="2 3">
    <name type="scientific">Vibrio agarivorans</name>
    <dbReference type="NCBI Taxonomy" id="153622"/>
    <lineage>
        <taxon>Bacteria</taxon>
        <taxon>Pseudomonadati</taxon>
        <taxon>Pseudomonadota</taxon>
        <taxon>Gammaproteobacteria</taxon>
        <taxon>Vibrionales</taxon>
        <taxon>Vibrionaceae</taxon>
        <taxon>Vibrio</taxon>
    </lineage>
</organism>
<dbReference type="InterPro" id="IPR015927">
    <property type="entry name" value="Peptidase_S24_S26A/B/C"/>
</dbReference>
<proteinExistence type="predicted"/>
<dbReference type="Proteomes" id="UP001169719">
    <property type="component" value="Unassembled WGS sequence"/>
</dbReference>
<dbReference type="RefSeq" id="WP_289964031.1">
    <property type="nucleotide sequence ID" value="NZ_JAUEOZ010000003.1"/>
</dbReference>
<dbReference type="CDD" id="cd06529">
    <property type="entry name" value="S24_LexA-like"/>
    <property type="match status" value="1"/>
</dbReference>
<feature type="domain" description="Peptidase S24/S26A/S26B/S26C" evidence="1">
    <location>
        <begin position="20"/>
        <end position="94"/>
    </location>
</feature>
<name>A0ABT7Y7B1_9VIBR</name>
<dbReference type="InterPro" id="IPR039418">
    <property type="entry name" value="LexA-like"/>
</dbReference>